<gene>
    <name evidence="1" type="ORF">ADS77_09275</name>
</gene>
<organism evidence="1 2">
    <name type="scientific">Pseudoalteromonas porphyrae</name>
    <dbReference type="NCBI Taxonomy" id="187330"/>
    <lineage>
        <taxon>Bacteria</taxon>
        <taxon>Pseudomonadati</taxon>
        <taxon>Pseudomonadota</taxon>
        <taxon>Gammaproteobacteria</taxon>
        <taxon>Alteromonadales</taxon>
        <taxon>Pseudoalteromonadaceae</taxon>
        <taxon>Pseudoalteromonas</taxon>
    </lineage>
</organism>
<dbReference type="PATRIC" id="fig|187330.3.peg.3933"/>
<accession>A0A0N1MVI6</accession>
<evidence type="ECO:0000313" key="1">
    <source>
        <dbReference type="EMBL" id="KPH63464.1"/>
    </source>
</evidence>
<reference evidence="1 2" key="1">
    <citation type="submission" date="2015-08" db="EMBL/GenBank/DDBJ databases">
        <title>Draft Genome Sequence of Pseudoalteromonas porphyrae UCD-SED14.</title>
        <authorList>
            <person name="Coil D.A."/>
            <person name="Jospin G."/>
            <person name="Lee R.D."/>
            <person name="Eisen J.A."/>
        </authorList>
    </citation>
    <scope>NUCLEOTIDE SEQUENCE [LARGE SCALE GENOMIC DNA]</scope>
    <source>
        <strain evidence="1 2">UCD-SED14</strain>
    </source>
</reference>
<dbReference type="EMBL" id="LHPH01000008">
    <property type="protein sequence ID" value="KPH63464.1"/>
    <property type="molecule type" value="Genomic_DNA"/>
</dbReference>
<keyword evidence="2" id="KW-1185">Reference proteome</keyword>
<dbReference type="AlphaFoldDB" id="A0A0N1MVI6"/>
<name>A0A0N1MVI6_9GAMM</name>
<evidence type="ECO:0000313" key="2">
    <source>
        <dbReference type="Proteomes" id="UP000037848"/>
    </source>
</evidence>
<proteinExistence type="predicted"/>
<dbReference type="Proteomes" id="UP000037848">
    <property type="component" value="Unassembled WGS sequence"/>
</dbReference>
<sequence length="242" mass="26326">MVIIPPKFVSGFIESQHGFFSAGFTKFAMGNAGFDYRNQSAEAVAGRVTIAAVIGGTSSVISGGKFANGATTAAMAQLLNAEAEHFRRGKLAHKLLQEHLKRREPGQWDDEVLVNSKLNPSGKGRLDFKHLSTNGAFELKPNNLAGVSSGIAQLEDYLSSNSGLTPGINELVMGGITHITLFGTSGLNQYKFTYYDAGYQPGLIVYDHSFHRNWVLDFLPATRLFKIRRPQPSNSPTLSPSY</sequence>
<protein>
    <submittedName>
        <fullName evidence="1">Uncharacterized protein</fullName>
    </submittedName>
</protein>
<comment type="caution">
    <text evidence="1">The sequence shown here is derived from an EMBL/GenBank/DDBJ whole genome shotgun (WGS) entry which is preliminary data.</text>
</comment>